<feature type="domain" description="FAD-dependent urate hydroxylase HpyO/Asp monooxygenase CreE-like FAD/NAD(P)-binding" evidence="1">
    <location>
        <begin position="9"/>
        <end position="188"/>
    </location>
</feature>
<accession>A0A161ISF7</accession>
<proteinExistence type="predicted"/>
<dbReference type="PANTHER" id="PTHR40254:SF1">
    <property type="entry name" value="BLR0577 PROTEIN"/>
    <property type="match status" value="1"/>
</dbReference>
<evidence type="ECO:0000313" key="2">
    <source>
        <dbReference type="EMBL" id="AND28755.1"/>
    </source>
</evidence>
<dbReference type="RefSeq" id="WP_000503537.1">
    <property type="nucleotide sequence ID" value="NZ_CP013280.1"/>
</dbReference>
<gene>
    <name evidence="2" type="ORF">ATN07_34175</name>
</gene>
<dbReference type="Pfam" id="PF13454">
    <property type="entry name" value="NAD_binding_9"/>
    <property type="match status" value="1"/>
</dbReference>
<keyword evidence="2" id="KW-0614">Plasmid</keyword>
<protein>
    <submittedName>
        <fullName evidence="2">Transcriptional regulator</fullName>
    </submittedName>
</protein>
<organism evidence="2">
    <name type="scientific">Bacillus thuringiensis subsp. israelensis</name>
    <dbReference type="NCBI Taxonomy" id="1430"/>
    <lineage>
        <taxon>Bacteria</taxon>
        <taxon>Bacillati</taxon>
        <taxon>Bacillota</taxon>
        <taxon>Bacilli</taxon>
        <taxon>Bacillales</taxon>
        <taxon>Bacillaceae</taxon>
        <taxon>Bacillus</taxon>
        <taxon>Bacillus cereus group</taxon>
    </lineage>
</organism>
<dbReference type="InterPro" id="IPR052189">
    <property type="entry name" value="L-asp_N-monooxygenase_NS-form"/>
</dbReference>
<evidence type="ECO:0000259" key="1">
    <source>
        <dbReference type="Pfam" id="PF13454"/>
    </source>
</evidence>
<dbReference type="EMBL" id="CP013280">
    <property type="protein sequence ID" value="AND28755.1"/>
    <property type="molecule type" value="Genomic_DNA"/>
</dbReference>
<name>A0A161ISF7_BACTI</name>
<reference evidence="2" key="1">
    <citation type="journal article" date="2017" name="Res. Microbiol.">
        <title>Comparative genomics of extrachromosomal elements in Bacillus thuringiensis subsp. israelensis.</title>
        <authorList>
            <person name="Bolotin A."/>
            <person name="Gillis A."/>
            <person name="Sanchis V."/>
            <person name="Nielsen-LeRoux C."/>
            <person name="Mahillon J."/>
            <person name="Lereclus D."/>
            <person name="Sorokin A."/>
        </authorList>
    </citation>
    <scope>NUCLEOTIDE SEQUENCE</scope>
    <source>
        <strain evidence="2">AM65-52</strain>
        <plasmid evidence="2">pAM65-52-5-100K</plasmid>
    </source>
</reference>
<dbReference type="AlphaFoldDB" id="A0A161ISF7"/>
<sequence length="645" mass="72455">MGEERLKVAVVGMGPRGLSILERLCANSTECNTAKQVEIHLVDPYPLGAGKVWRTNQSKHLLMNTVACQITLFTDSSVECVGPQVPGPTLYEWAKFMTIMNPGGDYDEVVLDEAKRLQPDSYPTRSFYGHYLEWIYKHIVDNLPPNFRIYSYQETAISLDEDLNGMQEIALSNGTKINVHKVILSVGHTTLSLSEEEKRLQHFAHKHNLCYISPSNPADLLLEDIKPKENVILRGLGLNFFDYMSLLTIGRGGKFHSIDGNLIYEPSGLEPYMIAGSRRGIPYHARGENEKGSSGRHLPLLLTADVIKEFHIRAQQGLDISFQKEVWPLVAKEIETIYYTALINYRSCTCHGKRFQEEYLKYDWKTEEEERVLKIFNIEEAEWWNWESISNPCYNKNFQNQDEFQNWLLSYLEDDLSEAQKGNVSGPKKAALDALRDLRNEVRLIIDHNGISGESYKKDVHGWYTPLNAFVSIGPPALRIQQMIALIKAGVLKVLAPGLEVKIDESKSKFIASCSKLDASTVEASSLIEARLPDTNVRRTSDPLLSYLMNTGQCKPYVITTTYGESYETGGISVTSSPYNLINKRGDSHMNRFAFGVPTEGVHWATAAGVRPGVNSVTLGDSDAIARAVLDIKIEAKDQELVPTL</sequence>
<dbReference type="InterPro" id="IPR038732">
    <property type="entry name" value="HpyO/CreE_NAD-binding"/>
</dbReference>
<geneLocation type="plasmid" evidence="2">
    <name>pAM65-52-5-100K</name>
</geneLocation>
<dbReference type="PANTHER" id="PTHR40254">
    <property type="entry name" value="BLR0577 PROTEIN"/>
    <property type="match status" value="1"/>
</dbReference>